<comment type="caution">
    <text evidence="2">The sequence shown here is derived from an EMBL/GenBank/DDBJ whole genome shotgun (WGS) entry which is preliminary data.</text>
</comment>
<dbReference type="Proteomes" id="UP001462502">
    <property type="component" value="Unassembled WGS sequence"/>
</dbReference>
<dbReference type="Gene3D" id="1.10.10.10">
    <property type="entry name" value="Winged helix-like DNA-binding domain superfamily/Winged helix DNA-binding domain"/>
    <property type="match status" value="1"/>
</dbReference>
<evidence type="ECO:0000313" key="2">
    <source>
        <dbReference type="EMBL" id="MEO9382984.1"/>
    </source>
</evidence>
<dbReference type="InterPro" id="IPR000847">
    <property type="entry name" value="LysR_HTH_N"/>
</dbReference>
<feature type="domain" description="HTH lysR-type" evidence="1">
    <location>
        <begin position="1"/>
        <end position="41"/>
    </location>
</feature>
<dbReference type="RefSeq" id="WP_347950147.1">
    <property type="nucleotide sequence ID" value="NZ_JBDXMI010000001.1"/>
</dbReference>
<evidence type="ECO:0000259" key="1">
    <source>
        <dbReference type="PROSITE" id="PS50931"/>
    </source>
</evidence>
<keyword evidence="3" id="KW-1185">Reference proteome</keyword>
<protein>
    <submittedName>
        <fullName evidence="2">LysR family transcriptional regulator</fullName>
    </submittedName>
</protein>
<dbReference type="InterPro" id="IPR036390">
    <property type="entry name" value="WH_DNA-bd_sf"/>
</dbReference>
<accession>A0ABV0INY5</accession>
<gene>
    <name evidence="2" type="ORF">ABI908_02485</name>
</gene>
<dbReference type="Pfam" id="PF00126">
    <property type="entry name" value="HTH_1"/>
    <property type="match status" value="1"/>
</dbReference>
<dbReference type="InterPro" id="IPR036388">
    <property type="entry name" value="WH-like_DNA-bd_sf"/>
</dbReference>
<dbReference type="SUPFAM" id="SSF46785">
    <property type="entry name" value="Winged helix' DNA-binding domain"/>
    <property type="match status" value="1"/>
</dbReference>
<dbReference type="PROSITE" id="PS50931">
    <property type="entry name" value="HTH_LYSR"/>
    <property type="match status" value="1"/>
</dbReference>
<evidence type="ECO:0000313" key="3">
    <source>
        <dbReference type="Proteomes" id="UP001462502"/>
    </source>
</evidence>
<organism evidence="2 3">
    <name type="scientific">Chromobacterium phragmitis</name>
    <dbReference type="NCBI Taxonomy" id="2202141"/>
    <lineage>
        <taxon>Bacteria</taxon>
        <taxon>Pseudomonadati</taxon>
        <taxon>Pseudomonadota</taxon>
        <taxon>Betaproteobacteria</taxon>
        <taxon>Neisseriales</taxon>
        <taxon>Chromobacteriaceae</taxon>
        <taxon>Chromobacterium</taxon>
    </lineage>
</organism>
<sequence length="41" mass="4453">MTVARRMSFAAAAAELCLTPSAVSHRIARLERALDLRPGRS</sequence>
<dbReference type="EMBL" id="JBDXMI010000001">
    <property type="protein sequence ID" value="MEO9382984.1"/>
    <property type="molecule type" value="Genomic_DNA"/>
</dbReference>
<proteinExistence type="predicted"/>
<name>A0ABV0INY5_9NEIS</name>
<reference evidence="2 3" key="1">
    <citation type="submission" date="2024-05" db="EMBL/GenBank/DDBJ databases">
        <authorList>
            <person name="De Oliveira J.P."/>
            <person name="Noriler S.A."/>
            <person name="De Oliveira A.G."/>
            <person name="Sipoli D.S."/>
        </authorList>
    </citation>
    <scope>NUCLEOTIDE SEQUENCE [LARGE SCALE GENOMIC DNA]</scope>
    <source>
        <strain evidence="2 3">LABIM192</strain>
    </source>
</reference>